<dbReference type="CDD" id="cd01040">
    <property type="entry name" value="Mb-like"/>
    <property type="match status" value="1"/>
</dbReference>
<organism evidence="1 2">
    <name type="scientific">Reichenbachiella agarivorans</name>
    <dbReference type="NCBI Taxonomy" id="2979464"/>
    <lineage>
        <taxon>Bacteria</taxon>
        <taxon>Pseudomonadati</taxon>
        <taxon>Bacteroidota</taxon>
        <taxon>Cytophagia</taxon>
        <taxon>Cytophagales</taxon>
        <taxon>Reichenbachiellaceae</taxon>
        <taxon>Reichenbachiella</taxon>
    </lineage>
</organism>
<protein>
    <submittedName>
        <fullName evidence="1">Globin</fullName>
    </submittedName>
</protein>
<dbReference type="EMBL" id="CP106679">
    <property type="protein sequence ID" value="UXP33190.1"/>
    <property type="molecule type" value="Genomic_DNA"/>
</dbReference>
<keyword evidence="2" id="KW-1185">Reference proteome</keyword>
<evidence type="ECO:0000313" key="1">
    <source>
        <dbReference type="EMBL" id="UXP33190.1"/>
    </source>
</evidence>
<dbReference type="RefSeq" id="WP_262310619.1">
    <property type="nucleotide sequence ID" value="NZ_CP106679.1"/>
</dbReference>
<accession>A0ABY6CT69</accession>
<dbReference type="InterPro" id="IPR012292">
    <property type="entry name" value="Globin/Proto"/>
</dbReference>
<evidence type="ECO:0000313" key="2">
    <source>
        <dbReference type="Proteomes" id="UP001065174"/>
    </source>
</evidence>
<name>A0ABY6CT69_9BACT</name>
<dbReference type="Proteomes" id="UP001065174">
    <property type="component" value="Chromosome"/>
</dbReference>
<gene>
    <name evidence="1" type="ORF">N6H18_04385</name>
</gene>
<proteinExistence type="predicted"/>
<reference evidence="1" key="1">
    <citation type="submission" date="2022-09" db="EMBL/GenBank/DDBJ databases">
        <title>Comparative genomics and taxonomic characterization of three novel marine species of genus Reichenbachiella exhibiting antioxidant and polysaccharide degradation activities.</title>
        <authorList>
            <person name="Muhammad N."/>
            <person name="Lee Y.-J."/>
            <person name="Ko J."/>
            <person name="Kim S.-G."/>
        </authorList>
    </citation>
    <scope>NUCLEOTIDE SEQUENCE</scope>
    <source>
        <strain evidence="1">BKB1-1</strain>
    </source>
</reference>
<dbReference type="InterPro" id="IPR009050">
    <property type="entry name" value="Globin-like_sf"/>
</dbReference>
<sequence length="133" mass="15366">MESAMKSLQLSYGRCASSPLFFKDFYDNFFNSSPLIKQKFIDTDMDAQRGLLRHGLSHLIMYAGGSHAAEMKVDRLAHSHSKTQLDIQPWMYDYWIKALMTTVKMHDRKFDESLSAIWEGALKMGIEKMIKAH</sequence>
<dbReference type="Gene3D" id="1.10.490.10">
    <property type="entry name" value="Globins"/>
    <property type="match status" value="1"/>
</dbReference>
<dbReference type="SUPFAM" id="SSF46458">
    <property type="entry name" value="Globin-like"/>
    <property type="match status" value="1"/>
</dbReference>
<dbReference type="InterPro" id="IPR044399">
    <property type="entry name" value="Mb-like_M"/>
</dbReference>